<evidence type="ECO:0000313" key="2">
    <source>
        <dbReference type="EMBL" id="MFC7322719.1"/>
    </source>
</evidence>
<reference evidence="3" key="1">
    <citation type="journal article" date="2019" name="Int. J. Syst. Evol. Microbiol.">
        <title>The Global Catalogue of Microorganisms (GCM) 10K type strain sequencing project: providing services to taxonomists for standard genome sequencing and annotation.</title>
        <authorList>
            <consortium name="The Broad Institute Genomics Platform"/>
            <consortium name="The Broad Institute Genome Sequencing Center for Infectious Disease"/>
            <person name="Wu L."/>
            <person name="Ma J."/>
        </authorList>
    </citation>
    <scope>NUCLEOTIDE SEQUENCE [LARGE SCALE GENOMIC DNA]</scope>
    <source>
        <strain evidence="3">CCUG 73951</strain>
    </source>
</reference>
<dbReference type="RefSeq" id="WP_289215084.1">
    <property type="nucleotide sequence ID" value="NZ_JAPVRC010000002.1"/>
</dbReference>
<gene>
    <name evidence="2" type="ORF">ACFQMN_17790</name>
</gene>
<name>A0ABW2K7D7_9BACI</name>
<keyword evidence="3" id="KW-1185">Reference proteome</keyword>
<proteinExistence type="predicted"/>
<dbReference type="Gene3D" id="3.40.50.20">
    <property type="match status" value="1"/>
</dbReference>
<dbReference type="PANTHER" id="PTHR43300">
    <property type="entry name" value="ACETYLTRANSFERASE"/>
    <property type="match status" value="1"/>
</dbReference>
<dbReference type="SUPFAM" id="SSF51161">
    <property type="entry name" value="Trimeric LpxA-like enzymes"/>
    <property type="match status" value="1"/>
</dbReference>
<dbReference type="InterPro" id="IPR020019">
    <property type="entry name" value="AcTrfase_PglD-like"/>
</dbReference>
<dbReference type="PANTHER" id="PTHR43300:SF7">
    <property type="entry name" value="UDP-N-ACETYLBACILLOSAMINE N-ACETYLTRANSFERASE"/>
    <property type="match status" value="1"/>
</dbReference>
<dbReference type="CDD" id="cd03360">
    <property type="entry name" value="LbH_AT_putative"/>
    <property type="match status" value="1"/>
</dbReference>
<dbReference type="Gene3D" id="2.160.10.10">
    <property type="entry name" value="Hexapeptide repeat proteins"/>
    <property type="match status" value="1"/>
</dbReference>
<evidence type="ECO:0000259" key="1">
    <source>
        <dbReference type="Pfam" id="PF17836"/>
    </source>
</evidence>
<dbReference type="InterPro" id="IPR050179">
    <property type="entry name" value="Trans_hexapeptide_repeat"/>
</dbReference>
<comment type="caution">
    <text evidence="2">The sequence shown here is derived from an EMBL/GenBank/DDBJ whole genome shotgun (WGS) entry which is preliminary data.</text>
</comment>
<protein>
    <submittedName>
        <fullName evidence="2">Acetyltransferase</fullName>
    </submittedName>
</protein>
<dbReference type="Proteomes" id="UP001596494">
    <property type="component" value="Unassembled WGS sequence"/>
</dbReference>
<accession>A0ABW2K7D7</accession>
<dbReference type="NCBIfam" id="TIGR03570">
    <property type="entry name" value="NeuD_NnaD"/>
    <property type="match status" value="1"/>
</dbReference>
<dbReference type="Pfam" id="PF17836">
    <property type="entry name" value="PglD_N"/>
    <property type="match status" value="1"/>
</dbReference>
<dbReference type="InterPro" id="IPR011004">
    <property type="entry name" value="Trimer_LpxA-like_sf"/>
</dbReference>
<sequence>MKIILIGDGGHSRVIRDIILAKGDEVYAVLDDKYTRGTEKAGKYYGPVAHLHEIMNEDSKVVIAIGNNLIRKRIMERLNINLEQYSTLIHPTAFVSSTAEIGRGTVIMPYAVINASARVGNHCIINSSAIVEHDNTIGDFCHICPNVTLTGDVLLGEGVEMGAASAVIPGKSIGSWSIVGAGSTVIRNVSAHSKVAGSPAKSIRKSMPIKFLQRSGGDSYEKLKNFSLPATHDRK</sequence>
<dbReference type="InterPro" id="IPR041561">
    <property type="entry name" value="PglD_N"/>
</dbReference>
<dbReference type="EMBL" id="JBHTBY010000017">
    <property type="protein sequence ID" value="MFC7322719.1"/>
    <property type="molecule type" value="Genomic_DNA"/>
</dbReference>
<evidence type="ECO:0000313" key="3">
    <source>
        <dbReference type="Proteomes" id="UP001596494"/>
    </source>
</evidence>
<dbReference type="Pfam" id="PF00132">
    <property type="entry name" value="Hexapep"/>
    <property type="match status" value="1"/>
</dbReference>
<dbReference type="InterPro" id="IPR001451">
    <property type="entry name" value="Hexapep"/>
</dbReference>
<feature type="domain" description="PglD N-terminal" evidence="1">
    <location>
        <begin position="2"/>
        <end position="78"/>
    </location>
</feature>
<organism evidence="2 3">
    <name type="scientific">Halobacillus campisalis</name>
    <dbReference type="NCBI Taxonomy" id="435909"/>
    <lineage>
        <taxon>Bacteria</taxon>
        <taxon>Bacillati</taxon>
        <taxon>Bacillota</taxon>
        <taxon>Bacilli</taxon>
        <taxon>Bacillales</taxon>
        <taxon>Bacillaceae</taxon>
        <taxon>Halobacillus</taxon>
    </lineage>
</organism>